<feature type="compositionally biased region" description="Low complexity" evidence="1">
    <location>
        <begin position="27"/>
        <end position="59"/>
    </location>
</feature>
<reference evidence="3 4" key="1">
    <citation type="journal article" date="2021" name="DNA Res.">
        <title>Genome analysis of Candida subhashii reveals its hybrid nature and dual mitochondrial genome conformations.</title>
        <authorList>
            <person name="Mixao V."/>
            <person name="Hegedusova E."/>
            <person name="Saus E."/>
            <person name="Pryszcz L.P."/>
            <person name="Cillingova A."/>
            <person name="Nosek J."/>
            <person name="Gabaldon T."/>
        </authorList>
    </citation>
    <scope>NUCLEOTIDE SEQUENCE [LARGE SCALE GENOMIC DNA]</scope>
    <source>
        <strain evidence="3 4">CBS 10753</strain>
    </source>
</reference>
<dbReference type="GO" id="GO:0005634">
    <property type="term" value="C:nucleus"/>
    <property type="evidence" value="ECO:0007669"/>
    <property type="project" value="TreeGrafter"/>
</dbReference>
<dbReference type="InterPro" id="IPR013922">
    <property type="entry name" value="Cyclin_PHO80-like"/>
</dbReference>
<dbReference type="GO" id="GO:0019901">
    <property type="term" value="F:protein kinase binding"/>
    <property type="evidence" value="ECO:0007669"/>
    <property type="project" value="InterPro"/>
</dbReference>
<dbReference type="RefSeq" id="XP_049261164.1">
    <property type="nucleotide sequence ID" value="XM_049409691.1"/>
</dbReference>
<keyword evidence="4" id="KW-1185">Reference proteome</keyword>
<evidence type="ECO:0000256" key="1">
    <source>
        <dbReference type="SAM" id="MobiDB-lite"/>
    </source>
</evidence>
<dbReference type="GO" id="GO:0000307">
    <property type="term" value="C:cyclin-dependent protein kinase holoenzyme complex"/>
    <property type="evidence" value="ECO:0007669"/>
    <property type="project" value="UniProtKB-ARBA"/>
</dbReference>
<dbReference type="GeneID" id="73472406"/>
<comment type="caution">
    <text evidence="3">The sequence shown here is derived from an EMBL/GenBank/DDBJ whole genome shotgun (WGS) entry which is preliminary data.</text>
</comment>
<protein>
    <submittedName>
        <fullName evidence="3">PCL5</fullName>
    </submittedName>
</protein>
<name>A0A8J5UJ84_9ASCO</name>
<dbReference type="AlphaFoldDB" id="A0A8J5UJ84"/>
<dbReference type="Pfam" id="PF00134">
    <property type="entry name" value="Cyclin_N"/>
    <property type="match status" value="1"/>
</dbReference>
<dbReference type="EMBL" id="JAGSYN010000272">
    <property type="protein sequence ID" value="KAG7660931.1"/>
    <property type="molecule type" value="Genomic_DNA"/>
</dbReference>
<gene>
    <name evidence="3" type="ORF">J8A68_005606</name>
</gene>
<sequence length="324" mass="37434">MYSPSPLTANIILNQVITATEKEKTTNTRATTSLLTPPPTVTTKNNTPSIQQQQESPEQLGTSTVAPNNVGYYTKHLNKSQFNSILINCSINLLKIIYGSESIDTKSLSLYIFEILRRSKTSIQTLQLTCFYLFKLIKSGDVPTLDPKKLFLGMIIVSSKFNQDYNYSMKSWLKILGLCPDDINSIKMVQEIERNCLSSLNYELFLSGLKYENWCNVLIIFGYDFIKRHNIKQHQESSEIIWETNHIIIENRLNKWKGFFEHFKYDNLNFIKINFHKFFQNQINKKVFVLKVDESSSSASIPPNRKRCGESIDICLKKQRIDSI</sequence>
<evidence type="ECO:0000313" key="4">
    <source>
        <dbReference type="Proteomes" id="UP000694255"/>
    </source>
</evidence>
<evidence type="ECO:0000259" key="2">
    <source>
        <dbReference type="Pfam" id="PF00134"/>
    </source>
</evidence>
<dbReference type="InterPro" id="IPR006671">
    <property type="entry name" value="Cyclin_N"/>
</dbReference>
<dbReference type="Proteomes" id="UP000694255">
    <property type="component" value="Unassembled WGS sequence"/>
</dbReference>
<dbReference type="PANTHER" id="PTHR15615:SF36">
    <property type="entry name" value="PHO85 CYCLIN-5"/>
    <property type="match status" value="1"/>
</dbReference>
<feature type="domain" description="Cyclin N-terminal" evidence="2">
    <location>
        <begin position="108"/>
        <end position="204"/>
    </location>
</feature>
<dbReference type="PANTHER" id="PTHR15615">
    <property type="match status" value="1"/>
</dbReference>
<proteinExistence type="predicted"/>
<evidence type="ECO:0000313" key="3">
    <source>
        <dbReference type="EMBL" id="KAG7660931.1"/>
    </source>
</evidence>
<dbReference type="GO" id="GO:0016538">
    <property type="term" value="F:cyclin-dependent protein serine/threonine kinase regulator activity"/>
    <property type="evidence" value="ECO:0007669"/>
    <property type="project" value="TreeGrafter"/>
</dbReference>
<dbReference type="OrthoDB" id="286814at2759"/>
<organism evidence="3 4">
    <name type="scientific">[Candida] subhashii</name>
    <dbReference type="NCBI Taxonomy" id="561895"/>
    <lineage>
        <taxon>Eukaryota</taxon>
        <taxon>Fungi</taxon>
        <taxon>Dikarya</taxon>
        <taxon>Ascomycota</taxon>
        <taxon>Saccharomycotina</taxon>
        <taxon>Pichiomycetes</taxon>
        <taxon>Debaryomycetaceae</taxon>
        <taxon>Spathaspora</taxon>
    </lineage>
</organism>
<dbReference type="CDD" id="cd20557">
    <property type="entry name" value="CYCLIN_ScPCL1-like"/>
    <property type="match status" value="1"/>
</dbReference>
<accession>A0A8J5UJ84</accession>
<feature type="region of interest" description="Disordered" evidence="1">
    <location>
        <begin position="22"/>
        <end position="64"/>
    </location>
</feature>